<keyword evidence="2" id="KW-1003">Cell membrane</keyword>
<accession>A0ABS3SLE4</accession>
<evidence type="ECO:0000313" key="7">
    <source>
        <dbReference type="EMBL" id="MBO3086545.1"/>
    </source>
</evidence>
<feature type="transmembrane region" description="Helical" evidence="6">
    <location>
        <begin position="136"/>
        <end position="157"/>
    </location>
</feature>
<evidence type="ECO:0000256" key="1">
    <source>
        <dbReference type="ARBA" id="ARBA00004651"/>
    </source>
</evidence>
<feature type="transmembrane region" description="Helical" evidence="6">
    <location>
        <begin position="409"/>
        <end position="430"/>
    </location>
</feature>
<feature type="transmembrane region" description="Helical" evidence="6">
    <location>
        <begin position="350"/>
        <end position="369"/>
    </location>
</feature>
<dbReference type="PANTHER" id="PTHR30250:SF11">
    <property type="entry name" value="O-ANTIGEN TRANSPORTER-RELATED"/>
    <property type="match status" value="1"/>
</dbReference>
<comment type="caution">
    <text evidence="7">The sequence shown here is derived from an EMBL/GenBank/DDBJ whole genome shotgun (WGS) entry which is preliminary data.</text>
</comment>
<name>A0ABS3SLE4_9CELL</name>
<gene>
    <name evidence="7" type="ORF">J4035_18015</name>
</gene>
<evidence type="ECO:0000256" key="6">
    <source>
        <dbReference type="SAM" id="Phobius"/>
    </source>
</evidence>
<comment type="subcellular location">
    <subcellularLocation>
        <location evidence="1">Cell membrane</location>
        <topology evidence="1">Multi-pass membrane protein</topology>
    </subcellularLocation>
</comment>
<organism evidence="7 8">
    <name type="scientific">Cellulomonas fengjieae</name>
    <dbReference type="NCBI Taxonomy" id="2819978"/>
    <lineage>
        <taxon>Bacteria</taxon>
        <taxon>Bacillati</taxon>
        <taxon>Actinomycetota</taxon>
        <taxon>Actinomycetes</taxon>
        <taxon>Micrococcales</taxon>
        <taxon>Cellulomonadaceae</taxon>
        <taxon>Cellulomonas</taxon>
    </lineage>
</organism>
<evidence type="ECO:0000313" key="8">
    <source>
        <dbReference type="Proteomes" id="UP000678317"/>
    </source>
</evidence>
<feature type="transmembrane region" description="Helical" evidence="6">
    <location>
        <begin position="239"/>
        <end position="259"/>
    </location>
</feature>
<feature type="transmembrane region" description="Helical" evidence="6">
    <location>
        <begin position="169"/>
        <end position="191"/>
    </location>
</feature>
<feature type="transmembrane region" description="Helical" evidence="6">
    <location>
        <begin position="381"/>
        <end position="403"/>
    </location>
</feature>
<dbReference type="InterPro" id="IPR050833">
    <property type="entry name" value="Poly_Biosynth_Transport"/>
</dbReference>
<keyword evidence="5 6" id="KW-0472">Membrane</keyword>
<dbReference type="RefSeq" id="WP_208290517.1">
    <property type="nucleotide sequence ID" value="NZ_CP074404.1"/>
</dbReference>
<feature type="transmembrane region" description="Helical" evidence="6">
    <location>
        <begin position="197"/>
        <end position="218"/>
    </location>
</feature>
<feature type="transmembrane region" description="Helical" evidence="6">
    <location>
        <begin position="319"/>
        <end position="338"/>
    </location>
</feature>
<sequence length="447" mass="46367">MTTDLNRTASATRQVGSTAVAKVLVMGVTGVAGIVTSRLIIEHYGVDAFAQYGLLTALSSLLPFADLGIAAVLINVVASSANARTDPEVRRTITSALRILLVSASVIAGVSLLIGALGLWPTLLGDGLVPGDGSRAATLSMVVFALALPLAVGQRLLVASGQAAKATVISGLGSPIVLGVVALAVALTWSIGPYVAVVSYAANAVVAVVCLVVAARMLSPQVVAAAKDVPRLRSVRGVSVIHVAGPMLVQMVALPIAMQTDRLLLSHLAPTAELAQYNFGAQMFGLINATVGAAGVALWPIYARARANDQVRSPLRPTLVFGGVALGLGLLLWLVLPIATEVVTQGKITLTWPLVASFVLFVTFQALKFPSGMYMTDARGLRFQVLPILLMVPLNLALSWLLIAPLGAAGPVLGSTVAVLLCQVLPNAWYVRRDLGRRRLAAAAQLP</sequence>
<keyword evidence="3 6" id="KW-0812">Transmembrane</keyword>
<protein>
    <submittedName>
        <fullName evidence="7">Oligosaccharide flippase family protein</fullName>
    </submittedName>
</protein>
<feature type="transmembrane region" description="Helical" evidence="6">
    <location>
        <begin position="279"/>
        <end position="299"/>
    </location>
</feature>
<evidence type="ECO:0000256" key="4">
    <source>
        <dbReference type="ARBA" id="ARBA00022989"/>
    </source>
</evidence>
<evidence type="ECO:0000256" key="3">
    <source>
        <dbReference type="ARBA" id="ARBA00022692"/>
    </source>
</evidence>
<evidence type="ECO:0000256" key="2">
    <source>
        <dbReference type="ARBA" id="ARBA00022475"/>
    </source>
</evidence>
<feature type="transmembrane region" description="Helical" evidence="6">
    <location>
        <begin position="20"/>
        <end position="41"/>
    </location>
</feature>
<dbReference type="Proteomes" id="UP000678317">
    <property type="component" value="Unassembled WGS sequence"/>
</dbReference>
<dbReference type="EMBL" id="JAGFBM010000010">
    <property type="protein sequence ID" value="MBO3086545.1"/>
    <property type="molecule type" value="Genomic_DNA"/>
</dbReference>
<keyword evidence="4 6" id="KW-1133">Transmembrane helix</keyword>
<proteinExistence type="predicted"/>
<feature type="transmembrane region" description="Helical" evidence="6">
    <location>
        <begin position="53"/>
        <end position="78"/>
    </location>
</feature>
<reference evidence="7 8" key="1">
    <citation type="submission" date="2021-03" db="EMBL/GenBank/DDBJ databases">
        <title>novel species in genus Cellulomonas.</title>
        <authorList>
            <person name="Zhang G."/>
        </authorList>
    </citation>
    <scope>NUCLEOTIDE SEQUENCE [LARGE SCALE GENOMIC DNA]</scope>
    <source>
        <strain evidence="8">zg-ZUI188</strain>
    </source>
</reference>
<keyword evidence="8" id="KW-1185">Reference proteome</keyword>
<dbReference type="PANTHER" id="PTHR30250">
    <property type="entry name" value="PST FAMILY PREDICTED COLANIC ACID TRANSPORTER"/>
    <property type="match status" value="1"/>
</dbReference>
<feature type="transmembrane region" description="Helical" evidence="6">
    <location>
        <begin position="99"/>
        <end position="124"/>
    </location>
</feature>
<evidence type="ECO:0000256" key="5">
    <source>
        <dbReference type="ARBA" id="ARBA00023136"/>
    </source>
</evidence>